<dbReference type="RefSeq" id="XP_040685048.1">
    <property type="nucleotide sequence ID" value="XM_040832173.1"/>
</dbReference>
<dbReference type="Pfam" id="PF11951">
    <property type="entry name" value="Fungal_trans_2"/>
    <property type="match status" value="1"/>
</dbReference>
<organism evidence="4 5">
    <name type="scientific">Aspergillus wentii DTO 134E9</name>
    <dbReference type="NCBI Taxonomy" id="1073089"/>
    <lineage>
        <taxon>Eukaryota</taxon>
        <taxon>Fungi</taxon>
        <taxon>Dikarya</taxon>
        <taxon>Ascomycota</taxon>
        <taxon>Pezizomycotina</taxon>
        <taxon>Eurotiomycetes</taxon>
        <taxon>Eurotiomycetidae</taxon>
        <taxon>Eurotiales</taxon>
        <taxon>Aspergillaceae</taxon>
        <taxon>Aspergillus</taxon>
        <taxon>Aspergillus subgen. Cremei</taxon>
    </lineage>
</organism>
<dbReference type="AlphaFoldDB" id="A0A1L9R8X5"/>
<evidence type="ECO:0000256" key="1">
    <source>
        <dbReference type="ARBA" id="ARBA00004123"/>
    </source>
</evidence>
<keyword evidence="2" id="KW-0539">Nucleus</keyword>
<feature type="region of interest" description="Disordered" evidence="3">
    <location>
        <begin position="1"/>
        <end position="50"/>
    </location>
</feature>
<protein>
    <recommendedName>
        <fullName evidence="6">Arginine metabolism regulation protein II</fullName>
    </recommendedName>
</protein>
<proteinExistence type="predicted"/>
<dbReference type="GeneID" id="63748021"/>
<dbReference type="InterPro" id="IPR021858">
    <property type="entry name" value="Fun_TF"/>
</dbReference>
<reference evidence="5" key="1">
    <citation type="journal article" date="2017" name="Genome Biol.">
        <title>Comparative genomics reveals high biological diversity and specific adaptations in the industrially and medically important fungal genus Aspergillus.</title>
        <authorList>
            <person name="de Vries R.P."/>
            <person name="Riley R."/>
            <person name="Wiebenga A."/>
            <person name="Aguilar-Osorio G."/>
            <person name="Amillis S."/>
            <person name="Uchima C.A."/>
            <person name="Anderluh G."/>
            <person name="Asadollahi M."/>
            <person name="Askin M."/>
            <person name="Barry K."/>
            <person name="Battaglia E."/>
            <person name="Bayram O."/>
            <person name="Benocci T."/>
            <person name="Braus-Stromeyer S.A."/>
            <person name="Caldana C."/>
            <person name="Canovas D."/>
            <person name="Cerqueira G.C."/>
            <person name="Chen F."/>
            <person name="Chen W."/>
            <person name="Choi C."/>
            <person name="Clum A."/>
            <person name="Dos Santos R.A."/>
            <person name="Damasio A.R."/>
            <person name="Diallinas G."/>
            <person name="Emri T."/>
            <person name="Fekete E."/>
            <person name="Flipphi M."/>
            <person name="Freyberg S."/>
            <person name="Gallo A."/>
            <person name="Gournas C."/>
            <person name="Habgood R."/>
            <person name="Hainaut M."/>
            <person name="Harispe M.L."/>
            <person name="Henrissat B."/>
            <person name="Hilden K.S."/>
            <person name="Hope R."/>
            <person name="Hossain A."/>
            <person name="Karabika E."/>
            <person name="Karaffa L."/>
            <person name="Karanyi Z."/>
            <person name="Krasevec N."/>
            <person name="Kuo A."/>
            <person name="Kusch H."/>
            <person name="LaButti K."/>
            <person name="Lagendijk E.L."/>
            <person name="Lapidus A."/>
            <person name="Levasseur A."/>
            <person name="Lindquist E."/>
            <person name="Lipzen A."/>
            <person name="Logrieco A.F."/>
            <person name="MacCabe A."/>
            <person name="Maekelae M.R."/>
            <person name="Malavazi I."/>
            <person name="Melin P."/>
            <person name="Meyer V."/>
            <person name="Mielnichuk N."/>
            <person name="Miskei M."/>
            <person name="Molnar A.P."/>
            <person name="Mule G."/>
            <person name="Ngan C.Y."/>
            <person name="Orejas M."/>
            <person name="Orosz E."/>
            <person name="Ouedraogo J.P."/>
            <person name="Overkamp K.M."/>
            <person name="Park H.-S."/>
            <person name="Perrone G."/>
            <person name="Piumi F."/>
            <person name="Punt P.J."/>
            <person name="Ram A.F."/>
            <person name="Ramon A."/>
            <person name="Rauscher S."/>
            <person name="Record E."/>
            <person name="Riano-Pachon D.M."/>
            <person name="Robert V."/>
            <person name="Roehrig J."/>
            <person name="Ruller R."/>
            <person name="Salamov A."/>
            <person name="Salih N.S."/>
            <person name="Samson R.A."/>
            <person name="Sandor E."/>
            <person name="Sanguinetti M."/>
            <person name="Schuetze T."/>
            <person name="Sepcic K."/>
            <person name="Shelest E."/>
            <person name="Sherlock G."/>
            <person name="Sophianopoulou V."/>
            <person name="Squina F.M."/>
            <person name="Sun H."/>
            <person name="Susca A."/>
            <person name="Todd R.B."/>
            <person name="Tsang A."/>
            <person name="Unkles S.E."/>
            <person name="van de Wiele N."/>
            <person name="van Rossen-Uffink D."/>
            <person name="Oliveira J.V."/>
            <person name="Vesth T.C."/>
            <person name="Visser J."/>
            <person name="Yu J.-H."/>
            <person name="Zhou M."/>
            <person name="Andersen M.R."/>
            <person name="Archer D.B."/>
            <person name="Baker S.E."/>
            <person name="Benoit I."/>
            <person name="Brakhage A.A."/>
            <person name="Braus G.H."/>
            <person name="Fischer R."/>
            <person name="Frisvad J.C."/>
            <person name="Goldman G.H."/>
            <person name="Houbraken J."/>
            <person name="Oakley B."/>
            <person name="Pocsi I."/>
            <person name="Scazzocchio C."/>
            <person name="Seiboth B."/>
            <person name="vanKuyk P.A."/>
            <person name="Wortman J."/>
            <person name="Dyer P.S."/>
            <person name="Grigoriev I.V."/>
        </authorList>
    </citation>
    <scope>NUCLEOTIDE SEQUENCE [LARGE SCALE GENOMIC DNA]</scope>
    <source>
        <strain evidence="5">DTO 134E9</strain>
    </source>
</reference>
<sequence length="653" mass="73242">MPASSDENSSRRKQECDSAESLGIRHYMYTEHARRSMSNTTSNSLRDGSVDVSLREIDARSSDPGFTSKEQHAVGPFAVLNFSKPPDEPENEPENGAINPPGSDADGYAHLNGSNDGVSTTARLDVPCQDGLLQWSDLFNFNDDLYSLASDLFKDDQTALDLTCPQTYPPGDTIIEGSDPFQNIPATPQYPIVDLLKDAGLLLKHFHKAVTPQLTVVTPKKTPWEILNVPAAMETLGQLTALGSDGISHARLANFYSLQACSAIHLTGMAEPSSKDYWRRISDQAYTEAKHHMKLSLSKESEGPNKAKFKDQMMALYGVAECAIFSCQQRDARCYLMDAERLLRSRGLCKKRISRKVRLLVNVYTWLRIVGESTYVLHNYSSIESFVETMNERCRPRESIVRDINSGIRLDDFLLFEDVEHNLNIDEPKDRRVDIPDIHLQDSRKSSESLSYEVYGMSETWLSLVSQTTRLANVLDALRSAQDAELPVAHHVVAAVQRREVRLENVIQSFVARSCADSKHTHIIRALNSGLVILFYRRVRRVHPAILGGQVDKAIAALDAFYSSRDDECTPGPGTLWPAFMAGCEAITKVQREAIWKLIERGEAKGRTPPYRQLKDILSQAWVHQDERTGDCGQPLPTWMDTLRARQSWPVFA</sequence>
<dbReference type="OrthoDB" id="5089701at2759"/>
<evidence type="ECO:0000313" key="4">
    <source>
        <dbReference type="EMBL" id="OJJ31371.1"/>
    </source>
</evidence>
<dbReference type="Proteomes" id="UP000184383">
    <property type="component" value="Unassembled WGS sequence"/>
</dbReference>
<feature type="region of interest" description="Disordered" evidence="3">
    <location>
        <begin position="81"/>
        <end position="114"/>
    </location>
</feature>
<dbReference type="PANTHER" id="PTHR37534">
    <property type="entry name" value="TRANSCRIPTIONAL ACTIVATOR PROTEIN UGA3"/>
    <property type="match status" value="1"/>
</dbReference>
<gene>
    <name evidence="4" type="ORF">ASPWEDRAFT_187257</name>
</gene>
<dbReference type="VEuPathDB" id="FungiDB:ASPWEDRAFT_187257"/>
<evidence type="ECO:0000256" key="3">
    <source>
        <dbReference type="SAM" id="MobiDB-lite"/>
    </source>
</evidence>
<comment type="subcellular location">
    <subcellularLocation>
        <location evidence="1">Nucleus</location>
    </subcellularLocation>
</comment>
<accession>A0A1L9R8X5</accession>
<dbReference type="STRING" id="1073089.A0A1L9R8X5"/>
<dbReference type="PANTHER" id="PTHR37534:SF46">
    <property type="entry name" value="ZN(II)2CYS6 TRANSCRIPTION FACTOR (EUROFUNG)"/>
    <property type="match status" value="1"/>
</dbReference>
<evidence type="ECO:0000256" key="2">
    <source>
        <dbReference type="ARBA" id="ARBA00023242"/>
    </source>
</evidence>
<dbReference type="EMBL" id="KV878216">
    <property type="protein sequence ID" value="OJJ31371.1"/>
    <property type="molecule type" value="Genomic_DNA"/>
</dbReference>
<keyword evidence="5" id="KW-1185">Reference proteome</keyword>
<name>A0A1L9R8X5_ASPWE</name>
<dbReference type="GO" id="GO:0005634">
    <property type="term" value="C:nucleus"/>
    <property type="evidence" value="ECO:0007669"/>
    <property type="project" value="UniProtKB-SubCell"/>
</dbReference>
<evidence type="ECO:0008006" key="6">
    <source>
        <dbReference type="Google" id="ProtNLM"/>
    </source>
</evidence>
<feature type="compositionally biased region" description="Polar residues" evidence="3">
    <location>
        <begin position="36"/>
        <end position="46"/>
    </location>
</feature>
<evidence type="ECO:0000313" key="5">
    <source>
        <dbReference type="Proteomes" id="UP000184383"/>
    </source>
</evidence>